<dbReference type="InterPro" id="IPR053203">
    <property type="entry name" value="Cisplatin_resist-associated"/>
</dbReference>
<dbReference type="Proteomes" id="UP001175211">
    <property type="component" value="Unassembled WGS sequence"/>
</dbReference>
<evidence type="ECO:0000313" key="2">
    <source>
        <dbReference type="EMBL" id="KAK0461985.1"/>
    </source>
</evidence>
<dbReference type="EMBL" id="JAUEPS010000010">
    <property type="protein sequence ID" value="KAK0461985.1"/>
    <property type="molecule type" value="Genomic_DNA"/>
</dbReference>
<keyword evidence="3" id="KW-1185">Reference proteome</keyword>
<organism evidence="2 3">
    <name type="scientific">Armillaria tabescens</name>
    <name type="common">Ringless honey mushroom</name>
    <name type="synonym">Agaricus tabescens</name>
    <dbReference type="NCBI Taxonomy" id="1929756"/>
    <lineage>
        <taxon>Eukaryota</taxon>
        <taxon>Fungi</taxon>
        <taxon>Dikarya</taxon>
        <taxon>Basidiomycota</taxon>
        <taxon>Agaricomycotina</taxon>
        <taxon>Agaricomycetes</taxon>
        <taxon>Agaricomycetidae</taxon>
        <taxon>Agaricales</taxon>
        <taxon>Marasmiineae</taxon>
        <taxon>Physalacriaceae</taxon>
        <taxon>Desarmillaria</taxon>
    </lineage>
</organism>
<dbReference type="PANTHER" id="PTHR34693:SF1">
    <property type="entry name" value="PROTEIN PAR32"/>
    <property type="match status" value="1"/>
</dbReference>
<comment type="caution">
    <text evidence="2">The sequence shown here is derived from an EMBL/GenBank/DDBJ whole genome shotgun (WGS) entry which is preliminary data.</text>
</comment>
<dbReference type="GeneID" id="85356046"/>
<reference evidence="2" key="1">
    <citation type="submission" date="2023-06" db="EMBL/GenBank/DDBJ databases">
        <authorList>
            <consortium name="Lawrence Berkeley National Laboratory"/>
            <person name="Ahrendt S."/>
            <person name="Sahu N."/>
            <person name="Indic B."/>
            <person name="Wong-Bajracharya J."/>
            <person name="Merenyi Z."/>
            <person name="Ke H.-M."/>
            <person name="Monk M."/>
            <person name="Kocsube S."/>
            <person name="Drula E."/>
            <person name="Lipzen A."/>
            <person name="Balint B."/>
            <person name="Henrissat B."/>
            <person name="Andreopoulos B."/>
            <person name="Martin F.M."/>
            <person name="Harder C.B."/>
            <person name="Rigling D."/>
            <person name="Ford K.L."/>
            <person name="Foster G.D."/>
            <person name="Pangilinan J."/>
            <person name="Papanicolaou A."/>
            <person name="Barry K."/>
            <person name="LaButti K."/>
            <person name="Viragh M."/>
            <person name="Koriabine M."/>
            <person name="Yan M."/>
            <person name="Riley R."/>
            <person name="Champramary S."/>
            <person name="Plett K.L."/>
            <person name="Tsai I.J."/>
            <person name="Slot J."/>
            <person name="Sipos G."/>
            <person name="Plett J."/>
            <person name="Nagy L.G."/>
            <person name="Grigoriev I.V."/>
        </authorList>
    </citation>
    <scope>NUCLEOTIDE SEQUENCE</scope>
    <source>
        <strain evidence="2">CCBAS 213</strain>
    </source>
</reference>
<feature type="region of interest" description="Disordered" evidence="1">
    <location>
        <begin position="26"/>
        <end position="222"/>
    </location>
</feature>
<proteinExistence type="predicted"/>
<protein>
    <submittedName>
        <fullName evidence="2">Uncharacterized protein</fullName>
    </submittedName>
</protein>
<evidence type="ECO:0000256" key="1">
    <source>
        <dbReference type="SAM" id="MobiDB-lite"/>
    </source>
</evidence>
<gene>
    <name evidence="2" type="ORF">EV420DRAFT_1528228</name>
</gene>
<dbReference type="PANTHER" id="PTHR34693">
    <property type="entry name" value="PROTEIN PAR32"/>
    <property type="match status" value="1"/>
</dbReference>
<sequence length="222" mass="24263">MADRSQSRGREFVSESPSFRAVYTKRLLQQSSGRGGLGNIRPTSTSRDRPVDGPDDFSSTRGREPAIEPTKIYSTGRGGAGNIRSPSRDHKEHIGPDRHEREIVREHDRLEKDAPHSFGRGGLGNISRSRSRGPAPVTPPNVHSPGRGSLGDGTGPIYEDQEQPPVGNPRHSTEQHGPGAHEPFGSRDRSASRDPEHRGSSKDRHGLSGLLHKVTHPNEPRN</sequence>
<dbReference type="AlphaFoldDB" id="A0AA39TX13"/>
<dbReference type="RefSeq" id="XP_060333723.1">
    <property type="nucleotide sequence ID" value="XM_060472498.1"/>
</dbReference>
<feature type="compositionally biased region" description="Basic and acidic residues" evidence="1">
    <location>
        <begin position="184"/>
        <end position="206"/>
    </location>
</feature>
<name>A0AA39TX13_ARMTA</name>
<feature type="compositionally biased region" description="Basic and acidic residues" evidence="1">
    <location>
        <begin position="86"/>
        <end position="115"/>
    </location>
</feature>
<accession>A0AA39TX13</accession>
<dbReference type="InterPro" id="IPR022024">
    <property type="entry name" value="DUF3602"/>
</dbReference>
<dbReference type="Pfam" id="PF12223">
    <property type="entry name" value="DUF3602"/>
    <property type="match status" value="1"/>
</dbReference>
<evidence type="ECO:0000313" key="3">
    <source>
        <dbReference type="Proteomes" id="UP001175211"/>
    </source>
</evidence>